<dbReference type="InterPro" id="IPR035965">
    <property type="entry name" value="PAS-like_dom_sf"/>
</dbReference>
<dbReference type="AlphaFoldDB" id="A0A6H9UR71"/>
<feature type="domain" description="PAS" evidence="1">
    <location>
        <begin position="1"/>
        <end position="40"/>
    </location>
</feature>
<dbReference type="NCBIfam" id="TIGR00229">
    <property type="entry name" value="sensory_box"/>
    <property type="match status" value="1"/>
</dbReference>
<protein>
    <submittedName>
        <fullName evidence="2">PAS domain-containing protein</fullName>
    </submittedName>
</protein>
<dbReference type="Gene3D" id="3.30.450.20">
    <property type="entry name" value="PAS domain"/>
    <property type="match status" value="1"/>
</dbReference>
<dbReference type="PROSITE" id="PS50112">
    <property type="entry name" value="PAS"/>
    <property type="match status" value="1"/>
</dbReference>
<dbReference type="Proteomes" id="UP000442707">
    <property type="component" value="Unassembled WGS sequence"/>
</dbReference>
<dbReference type="EMBL" id="VZRB01000037">
    <property type="protein sequence ID" value="KAB1140841.1"/>
    <property type="molecule type" value="Genomic_DNA"/>
</dbReference>
<dbReference type="CDD" id="cd00130">
    <property type="entry name" value="PAS"/>
    <property type="match status" value="1"/>
</dbReference>
<comment type="caution">
    <text evidence="2">The sequence shown here is derived from an EMBL/GenBank/DDBJ whole genome shotgun (WGS) entry which is preliminary data.</text>
</comment>
<evidence type="ECO:0000259" key="1">
    <source>
        <dbReference type="PROSITE" id="PS50112"/>
    </source>
</evidence>
<gene>
    <name evidence="2" type="ORF">F7R91_34425</name>
</gene>
<accession>A0A6H9UR71</accession>
<name>A0A6H9UR71_9ACTN</name>
<evidence type="ECO:0000313" key="3">
    <source>
        <dbReference type="Proteomes" id="UP000442707"/>
    </source>
</evidence>
<dbReference type="Pfam" id="PF00989">
    <property type="entry name" value="PAS"/>
    <property type="match status" value="1"/>
</dbReference>
<dbReference type="GO" id="GO:0006355">
    <property type="term" value="P:regulation of DNA-templated transcription"/>
    <property type="evidence" value="ECO:0007669"/>
    <property type="project" value="InterPro"/>
</dbReference>
<dbReference type="InterPro" id="IPR000014">
    <property type="entry name" value="PAS"/>
</dbReference>
<dbReference type="InterPro" id="IPR013767">
    <property type="entry name" value="PAS_fold"/>
</dbReference>
<dbReference type="RefSeq" id="WP_150956216.1">
    <property type="nucleotide sequence ID" value="NZ_VZRB01000037.1"/>
</dbReference>
<keyword evidence="3" id="KW-1185">Reference proteome</keyword>
<organism evidence="2 3">
    <name type="scientific">Streptomyces luteolifulvus</name>
    <dbReference type="NCBI Taxonomy" id="2615112"/>
    <lineage>
        <taxon>Bacteria</taxon>
        <taxon>Bacillati</taxon>
        <taxon>Actinomycetota</taxon>
        <taxon>Actinomycetes</taxon>
        <taxon>Kitasatosporales</taxon>
        <taxon>Streptomycetaceae</taxon>
        <taxon>Streptomyces</taxon>
    </lineage>
</organism>
<proteinExistence type="predicted"/>
<evidence type="ECO:0000313" key="2">
    <source>
        <dbReference type="EMBL" id="KAB1140841.1"/>
    </source>
</evidence>
<sequence length="138" mass="14143">MHASGAAATVLINPSGTVAGWSQGAQILLGWSAEEAVSRSADELFGVGFSRALSRVLDEELNPVRLTVQAKNGTVVNAELTAHPCEDRGGRPLGAFLTVSGGGPASVSCMQCTTLSPATARWPPPAIRCPSSSRPMAA</sequence>
<reference evidence="2 3" key="1">
    <citation type="submission" date="2019-09" db="EMBL/GenBank/DDBJ databases">
        <title>Screening of Novel Bioactive Compounds from Soil-Associated.</title>
        <authorList>
            <person name="Zhao S."/>
        </authorList>
    </citation>
    <scope>NUCLEOTIDE SEQUENCE [LARGE SCALE GENOMIC DNA]</scope>
    <source>
        <strain evidence="2 3">HIT-DPA4</strain>
    </source>
</reference>
<dbReference type="SUPFAM" id="SSF55785">
    <property type="entry name" value="PYP-like sensor domain (PAS domain)"/>
    <property type="match status" value="1"/>
</dbReference>